<accession>A3NU20</accession>
<sequence length="118" mass="12687">MRRRFHRPCRAAVLPRRRAAVPPCRRAARRGARAVGRLPALAGDARRGFRAGSDGVAPMRTRACRGSHGNATGRGREGEARDEGGFDGHRRGFAHARSAPAAGRPMCRAPAHGQSPMM</sequence>
<protein>
    <submittedName>
        <fullName evidence="2">Uncharacterized protein</fullName>
    </submittedName>
</protein>
<dbReference type="Proteomes" id="UP000006738">
    <property type="component" value="Chromosome I"/>
</dbReference>
<evidence type="ECO:0000313" key="2">
    <source>
        <dbReference type="EMBL" id="ABN90910.1"/>
    </source>
</evidence>
<dbReference type="AlphaFoldDB" id="A3NU20"/>
<dbReference type="HOGENOM" id="CLU_2231535_0_0_4"/>
<organism evidence="2 3">
    <name type="scientific">Burkholderia pseudomallei (strain 1106a)</name>
    <dbReference type="NCBI Taxonomy" id="357348"/>
    <lineage>
        <taxon>Bacteria</taxon>
        <taxon>Pseudomonadati</taxon>
        <taxon>Pseudomonadota</taxon>
        <taxon>Betaproteobacteria</taxon>
        <taxon>Burkholderiales</taxon>
        <taxon>Burkholderiaceae</taxon>
        <taxon>Burkholderia</taxon>
        <taxon>pseudomallei group</taxon>
    </lineage>
</organism>
<dbReference type="KEGG" id="bpl:BURPS1106A_1571"/>
<name>A3NU20_BURP0</name>
<reference evidence="2 3" key="1">
    <citation type="submission" date="2007-02" db="EMBL/GenBank/DDBJ databases">
        <authorList>
            <person name="DeShazer D."/>
            <person name="Woods D.E."/>
            <person name="Nierman W.C."/>
        </authorList>
    </citation>
    <scope>NUCLEOTIDE SEQUENCE [LARGE SCALE GENOMIC DNA]</scope>
    <source>
        <strain evidence="2 3">1106a</strain>
    </source>
</reference>
<feature type="compositionally biased region" description="Basic and acidic residues" evidence="1">
    <location>
        <begin position="74"/>
        <end position="90"/>
    </location>
</feature>
<feature type="region of interest" description="Disordered" evidence="1">
    <location>
        <begin position="47"/>
        <end position="118"/>
    </location>
</feature>
<proteinExistence type="predicted"/>
<evidence type="ECO:0000313" key="3">
    <source>
        <dbReference type="Proteomes" id="UP000006738"/>
    </source>
</evidence>
<evidence type="ECO:0000256" key="1">
    <source>
        <dbReference type="SAM" id="MobiDB-lite"/>
    </source>
</evidence>
<dbReference type="EMBL" id="CP000572">
    <property type="protein sequence ID" value="ABN90910.1"/>
    <property type="molecule type" value="Genomic_DNA"/>
</dbReference>
<gene>
    <name evidence="2" type="ordered locus">BURPS1106A_1571</name>
</gene>